<dbReference type="PROSITE" id="PS51198">
    <property type="entry name" value="UVRD_HELICASE_ATP_BIND"/>
    <property type="match status" value="1"/>
</dbReference>
<evidence type="ECO:0000256" key="13">
    <source>
        <dbReference type="HAMAP-Rule" id="MF_01451"/>
    </source>
</evidence>
<dbReference type="InterPro" id="IPR038726">
    <property type="entry name" value="PDDEXK_AddAB-type"/>
</dbReference>
<evidence type="ECO:0000313" key="15">
    <source>
        <dbReference type="Proteomes" id="UP000254912"/>
    </source>
</evidence>
<dbReference type="InterPro" id="IPR014016">
    <property type="entry name" value="UvrD-like_ATP-bd"/>
</dbReference>
<dbReference type="AlphaFoldDB" id="A0A288Q7N3"/>
<keyword evidence="10 13" id="KW-0413">Isomerase</keyword>
<sequence length="1272" mass="143423">MAIQFTDTQRQAIVDKGKNILVSASAGSGKTRVLVERVLQRLLDGEDINRFLIVTFTEAAAAEMRERLEKAIQAEINKQTTLAKQQHLLKQLRLLKIANISTLHAFALRLIEQYHYAIDLDPVFRLIADDAEKQLLMLAVFQDLIEEKYASGDASFNNLARQFVSNGGRDDALRQNVFKLFDFAMARPDTDDWLQSLVNAYEIGDEYTASVFYQQQMQRNLQVRIEGLLKRAEQLVNTINDQPVRQEDVQTTVEQLEWLLAQLKSTTSWDSLRQAARGYVWTAWTKKGLSKPRGLDELEAQEWEQVKETRKAIKEDYENLLQDYFAYDNQTLRVAIAGAREVVAGLVQLVRDFREAYFAEKTRRRTYDFNDLEHFALAIVSNAEIAANLREHYVEIMVDEYQDTNYLQEYILQAIARDNNVFQVGDIKQSIYKFRQAEPKLFGDKLTDTYPNDAQSEVITLAENFRSQANVTNFINYLFMQLMSQNLGDVEYTGDAKLVAGADYYPTDIPHEAELLIYLNDGVNDDQDDDEEPSEFIVTDGFTPRTGQLTLMAHKIQTMLAEGFEIYDREEQVKRAIRYSDIAILVPSRNLNLDLVDVFKQFNLPVTINGSANYFQTTEIAIILALLQVVDNPHQDIPLVAVLRSPIYGIRENGLALIRAQHQKGDFYDAVQAFANNQLTIAIDGVSTELVETTKDAVKRFLLDLQQFRETAVQNQIVTLLWQIYDTTGWLDYVGGLPSGAQRQANLHALYERAAAYQASSFVGLYQFINYVNELQAVDKDLSEADANLATDTIQVMTIHGSKGLEFPVVFLLNATNQFNTRDLNGKMILDSQAGVGVEYVDTDHNLALQAPQVTAVRDAIKRAMYAEAFRVLYVALTRAEQQLYLVGTYKNVAEIAKKWGLASQSSADWILDESIRLQAKSYMDLVGMAMVRHPQFSNMAQSLAQYGEFDFGDVPVKAPATYQKKDYATGNIGNLSGEFDFDIQVANGAELAELVAKSAPANPEQPLQPTTTPADIDVDATRDWQQILAFNYQYEMATRATAYQSVSEIKRLFEDPDLAVGRDVVDLRMAVGDSQGMRYTKPEFAVPAFMQAQHSRPTATAIGTGVHLVMQRLSLKDGAPTTADVLALIEELTTSQLLDPPVAMMVRNQAASLAEFFSHSELGRAMVTNAATLQREVPFSMLMQAEQLYKGFIGDERVLIHGIIDGYFEVDGGIWLFDYKTDYAKTTADLEKIKERYAGQINVYAQALTAMGKNVVRKSIYSFSAKKIINL</sequence>
<keyword evidence="9 13" id="KW-0234">DNA repair</keyword>
<dbReference type="RefSeq" id="WP_181777839.1">
    <property type="nucleotide sequence ID" value="NZ_BJYO01000003.1"/>
</dbReference>
<evidence type="ECO:0000256" key="11">
    <source>
        <dbReference type="ARBA" id="ARBA00034617"/>
    </source>
</evidence>
<dbReference type="KEGG" id="wso:WSWS_00181"/>
<dbReference type="InterPro" id="IPR014152">
    <property type="entry name" value="AddA"/>
</dbReference>
<evidence type="ECO:0000256" key="8">
    <source>
        <dbReference type="ARBA" id="ARBA00023125"/>
    </source>
</evidence>
<dbReference type="GO" id="GO:0005829">
    <property type="term" value="C:cytosol"/>
    <property type="evidence" value="ECO:0007669"/>
    <property type="project" value="TreeGrafter"/>
</dbReference>
<dbReference type="SUPFAM" id="SSF52540">
    <property type="entry name" value="P-loop containing nucleoside triphosphate hydrolases"/>
    <property type="match status" value="1"/>
</dbReference>
<dbReference type="InterPro" id="IPR011604">
    <property type="entry name" value="PDDEXK-like_dom_sf"/>
</dbReference>
<dbReference type="PANTHER" id="PTHR11070">
    <property type="entry name" value="UVRD / RECB / PCRA DNA HELICASE FAMILY MEMBER"/>
    <property type="match status" value="1"/>
</dbReference>
<keyword evidence="1 13" id="KW-0540">Nuclease</keyword>
<comment type="caution">
    <text evidence="14">The sequence shown here is derived from an EMBL/GenBank/DDBJ whole genome shotgun (WGS) entry which is preliminary data.</text>
</comment>
<dbReference type="GO" id="GO:0008408">
    <property type="term" value="F:3'-5' exonuclease activity"/>
    <property type="evidence" value="ECO:0007669"/>
    <property type="project" value="UniProtKB-UniRule"/>
</dbReference>
<evidence type="ECO:0000256" key="1">
    <source>
        <dbReference type="ARBA" id="ARBA00022722"/>
    </source>
</evidence>
<evidence type="ECO:0000256" key="12">
    <source>
        <dbReference type="ARBA" id="ARBA00048988"/>
    </source>
</evidence>
<dbReference type="GeneID" id="94545393"/>
<evidence type="ECO:0000256" key="9">
    <source>
        <dbReference type="ARBA" id="ARBA00023204"/>
    </source>
</evidence>
<evidence type="ECO:0000256" key="6">
    <source>
        <dbReference type="ARBA" id="ARBA00022839"/>
    </source>
</evidence>
<comment type="function">
    <text evidence="13">The heterodimer acts as both an ATP-dependent DNA helicase and an ATP-dependent, dual-direction single-stranded exonuclease. Recognizes the chi site generating a DNA molecule suitable for the initiation of homologous recombination. The AddA nuclease domain is required for chi fragment generation; this subunit has the helicase and 3' -&gt; 5' nuclease activities.</text>
</comment>
<evidence type="ECO:0000256" key="2">
    <source>
        <dbReference type="ARBA" id="ARBA00022741"/>
    </source>
</evidence>
<proteinExistence type="inferred from homology"/>
<dbReference type="EC" id="5.6.2.4" evidence="13"/>
<keyword evidence="5 13" id="KW-0347">Helicase</keyword>
<dbReference type="PROSITE" id="PS51217">
    <property type="entry name" value="UVRD_HELICASE_CTER"/>
    <property type="match status" value="1"/>
</dbReference>
<comment type="catalytic activity">
    <reaction evidence="12 13">
        <text>ATP + H2O = ADP + phosphate + H(+)</text>
        <dbReference type="Rhea" id="RHEA:13065"/>
        <dbReference type="ChEBI" id="CHEBI:15377"/>
        <dbReference type="ChEBI" id="CHEBI:15378"/>
        <dbReference type="ChEBI" id="CHEBI:30616"/>
        <dbReference type="ChEBI" id="CHEBI:43474"/>
        <dbReference type="ChEBI" id="CHEBI:456216"/>
        <dbReference type="EC" id="5.6.2.4"/>
    </reaction>
</comment>
<dbReference type="InterPro" id="IPR011335">
    <property type="entry name" value="Restrct_endonuc-II-like"/>
</dbReference>
<dbReference type="EC" id="3.1.-.-" evidence="13"/>
<keyword evidence="4 13" id="KW-0378">Hydrolase</keyword>
<gene>
    <name evidence="13" type="primary">addA</name>
    <name evidence="14" type="ORF">DFP99_0870</name>
</gene>
<dbReference type="EMBL" id="QRAS01000002">
    <property type="protein sequence ID" value="RDL06492.1"/>
    <property type="molecule type" value="Genomic_DNA"/>
</dbReference>
<comment type="cofactor">
    <cofactor evidence="13">
        <name>Mg(2+)</name>
        <dbReference type="ChEBI" id="CHEBI:18420"/>
    </cofactor>
</comment>
<dbReference type="SUPFAM" id="SSF52980">
    <property type="entry name" value="Restriction endonuclease-like"/>
    <property type="match status" value="1"/>
</dbReference>
<dbReference type="InterPro" id="IPR014017">
    <property type="entry name" value="DNA_helicase_UvrD-like_C"/>
</dbReference>
<keyword evidence="3 13" id="KW-0227">DNA damage</keyword>
<comment type="subunit">
    <text evidence="13">Heterodimer of AddA and AddB/RexB.</text>
</comment>
<evidence type="ECO:0000256" key="4">
    <source>
        <dbReference type="ARBA" id="ARBA00022801"/>
    </source>
</evidence>
<keyword evidence="7 13" id="KW-0067">ATP-binding</keyword>
<keyword evidence="2 13" id="KW-0547">Nucleotide-binding</keyword>
<keyword evidence="8 13" id="KW-0238">DNA-binding</keyword>
<keyword evidence="15" id="KW-1185">Reference proteome</keyword>
<evidence type="ECO:0000256" key="3">
    <source>
        <dbReference type="ARBA" id="ARBA00022763"/>
    </source>
</evidence>
<dbReference type="GO" id="GO:0016887">
    <property type="term" value="F:ATP hydrolysis activity"/>
    <property type="evidence" value="ECO:0007669"/>
    <property type="project" value="RHEA"/>
</dbReference>
<dbReference type="Gene3D" id="3.40.50.300">
    <property type="entry name" value="P-loop containing nucleotide triphosphate hydrolases"/>
    <property type="match status" value="4"/>
</dbReference>
<evidence type="ECO:0000256" key="7">
    <source>
        <dbReference type="ARBA" id="ARBA00022840"/>
    </source>
</evidence>
<dbReference type="GO" id="GO:0003690">
    <property type="term" value="F:double-stranded DNA binding"/>
    <property type="evidence" value="ECO:0007669"/>
    <property type="project" value="UniProtKB-UniRule"/>
</dbReference>
<dbReference type="GO" id="GO:0043138">
    <property type="term" value="F:3'-5' DNA helicase activity"/>
    <property type="evidence" value="ECO:0007669"/>
    <property type="project" value="UniProtKB-UniRule"/>
</dbReference>
<dbReference type="PANTHER" id="PTHR11070:SF48">
    <property type="entry name" value="ATP-DEPENDENT HELICASE_NUCLEASE SUBUNIT A"/>
    <property type="match status" value="1"/>
</dbReference>
<reference evidence="14 15" key="1">
    <citation type="submission" date="2018-07" db="EMBL/GenBank/DDBJ databases">
        <title>Genomic Encyclopedia of Type Strains, Phase III (KMG-III): the genomes of soil and plant-associated and newly described type strains.</title>
        <authorList>
            <person name="Whitman W."/>
        </authorList>
    </citation>
    <scope>NUCLEOTIDE SEQUENCE [LARGE SCALE GENOMIC DNA]</scope>
    <source>
        <strain evidence="14 15">CECT 7031</strain>
    </source>
</reference>
<keyword evidence="6 13" id="KW-0269">Exonuclease</keyword>
<organism evidence="14 15">
    <name type="scientific">Weissella soli</name>
    <dbReference type="NCBI Taxonomy" id="155866"/>
    <lineage>
        <taxon>Bacteria</taxon>
        <taxon>Bacillati</taxon>
        <taxon>Bacillota</taxon>
        <taxon>Bacilli</taxon>
        <taxon>Lactobacillales</taxon>
        <taxon>Lactobacillaceae</taxon>
        <taxon>Weissella</taxon>
    </lineage>
</organism>
<evidence type="ECO:0000313" key="14">
    <source>
        <dbReference type="EMBL" id="RDL06492.1"/>
    </source>
</evidence>
<name>A0A288Q7N3_9LACO</name>
<dbReference type="InterPro" id="IPR000212">
    <property type="entry name" value="DNA_helicase_UvrD/REP"/>
</dbReference>
<dbReference type="Pfam" id="PF00580">
    <property type="entry name" value="UvrD-helicase"/>
    <property type="match status" value="1"/>
</dbReference>
<dbReference type="InterPro" id="IPR027417">
    <property type="entry name" value="P-loop_NTPase"/>
</dbReference>
<dbReference type="Proteomes" id="UP000254912">
    <property type="component" value="Unassembled WGS sequence"/>
</dbReference>
<evidence type="ECO:0000256" key="10">
    <source>
        <dbReference type="ARBA" id="ARBA00023235"/>
    </source>
</evidence>
<dbReference type="GO" id="GO:0000724">
    <property type="term" value="P:double-strand break repair via homologous recombination"/>
    <property type="evidence" value="ECO:0007669"/>
    <property type="project" value="UniProtKB-UniRule"/>
</dbReference>
<dbReference type="Pfam" id="PF12705">
    <property type="entry name" value="PDDEXK_1"/>
    <property type="match status" value="1"/>
</dbReference>
<protein>
    <recommendedName>
        <fullName evidence="13">ATP-dependent helicase/nuclease subunit A</fullName>
        <ecNumber evidence="13">3.1.-.-</ecNumber>
        <ecNumber evidence="13">5.6.2.4</ecNumber>
    </recommendedName>
    <alternativeName>
        <fullName evidence="13">ATP-dependent helicase/nuclease AddA</fullName>
    </alternativeName>
    <alternativeName>
        <fullName evidence="13">DNA 3'-5' helicase AddA</fullName>
    </alternativeName>
</protein>
<comment type="similarity">
    <text evidence="13">Belongs to the helicase family. AddA subfamily.</text>
</comment>
<dbReference type="GO" id="GO:0005524">
    <property type="term" value="F:ATP binding"/>
    <property type="evidence" value="ECO:0007669"/>
    <property type="project" value="UniProtKB-UniRule"/>
</dbReference>
<evidence type="ECO:0000256" key="5">
    <source>
        <dbReference type="ARBA" id="ARBA00022806"/>
    </source>
</evidence>
<dbReference type="Pfam" id="PF13361">
    <property type="entry name" value="UvrD_C"/>
    <property type="match status" value="1"/>
</dbReference>
<comment type="catalytic activity">
    <reaction evidence="11 13">
        <text>Couples ATP hydrolysis with the unwinding of duplex DNA by translocating in the 3'-5' direction.</text>
        <dbReference type="EC" id="5.6.2.4"/>
    </reaction>
</comment>
<accession>A0A288Q7N3</accession>
<dbReference type="GO" id="GO:0033202">
    <property type="term" value="C:DNA helicase complex"/>
    <property type="evidence" value="ECO:0007669"/>
    <property type="project" value="TreeGrafter"/>
</dbReference>
<dbReference type="NCBIfam" id="TIGR02785">
    <property type="entry name" value="addA_Gpos"/>
    <property type="match status" value="1"/>
</dbReference>
<dbReference type="HAMAP" id="MF_01451">
    <property type="entry name" value="AddA"/>
    <property type="match status" value="1"/>
</dbReference>
<dbReference type="Gene3D" id="3.90.320.10">
    <property type="match status" value="1"/>
</dbReference>